<dbReference type="EMBL" id="BK015448">
    <property type="protein sequence ID" value="DAE07368.1"/>
    <property type="molecule type" value="Genomic_DNA"/>
</dbReference>
<protein>
    <submittedName>
        <fullName evidence="2">Uncharacterized protein</fullName>
    </submittedName>
</protein>
<organism evidence="2">
    <name type="scientific">Phage sp. ct17O1</name>
    <dbReference type="NCBI Taxonomy" id="2825789"/>
    <lineage>
        <taxon>Viruses</taxon>
    </lineage>
</organism>
<proteinExistence type="predicted"/>
<evidence type="ECO:0000313" key="2">
    <source>
        <dbReference type="EMBL" id="DAE07368.1"/>
    </source>
</evidence>
<sequence length="29" mass="3403">MKENVDTITQTASYPTEKINKKSIYSKKR</sequence>
<feature type="region of interest" description="Disordered" evidence="1">
    <location>
        <begin position="1"/>
        <end position="29"/>
    </location>
</feature>
<accession>A0A8S5PKU4</accession>
<feature type="compositionally biased region" description="Polar residues" evidence="1">
    <location>
        <begin position="1"/>
        <end position="14"/>
    </location>
</feature>
<evidence type="ECO:0000256" key="1">
    <source>
        <dbReference type="SAM" id="MobiDB-lite"/>
    </source>
</evidence>
<name>A0A8S5PKU4_9VIRU</name>
<reference evidence="2" key="1">
    <citation type="journal article" date="2021" name="Proc. Natl. Acad. Sci. U.S.A.">
        <title>A Catalog of Tens of Thousands of Viruses from Human Metagenomes Reveals Hidden Associations with Chronic Diseases.</title>
        <authorList>
            <person name="Tisza M.J."/>
            <person name="Buck C.B."/>
        </authorList>
    </citation>
    <scope>NUCLEOTIDE SEQUENCE</scope>
    <source>
        <strain evidence="2">Ct17O1</strain>
    </source>
</reference>